<dbReference type="OrthoDB" id="9831697at2"/>
<keyword evidence="5" id="KW-1185">Reference proteome</keyword>
<dbReference type="Proteomes" id="UP000548685">
    <property type="component" value="Unassembled WGS sequence"/>
</dbReference>
<dbReference type="EMBL" id="JACICE010000002">
    <property type="protein sequence ID" value="MBB3775397.1"/>
    <property type="molecule type" value="Genomic_DNA"/>
</dbReference>
<dbReference type="Proteomes" id="UP000430021">
    <property type="component" value="Unassembled WGS sequence"/>
</dbReference>
<evidence type="ECO:0000313" key="4">
    <source>
        <dbReference type="Proteomes" id="UP000430021"/>
    </source>
</evidence>
<feature type="transmembrane region" description="Helical" evidence="1">
    <location>
        <begin position="19"/>
        <end position="38"/>
    </location>
</feature>
<comment type="caution">
    <text evidence="3">The sequence shown here is derived from an EMBL/GenBank/DDBJ whole genome shotgun (WGS) entry which is preliminary data.</text>
</comment>
<keyword evidence="1" id="KW-0472">Membrane</keyword>
<organism evidence="3 4">
    <name type="scientific">Erythrobacter ramosus</name>
    <dbReference type="NCBI Taxonomy" id="35811"/>
    <lineage>
        <taxon>Bacteria</taxon>
        <taxon>Pseudomonadati</taxon>
        <taxon>Pseudomonadota</taxon>
        <taxon>Alphaproteobacteria</taxon>
        <taxon>Sphingomonadales</taxon>
        <taxon>Erythrobacteraceae</taxon>
        <taxon>Erythrobacter/Porphyrobacter group</taxon>
        <taxon>Erythrobacter</taxon>
    </lineage>
</organism>
<feature type="transmembrane region" description="Helical" evidence="1">
    <location>
        <begin position="158"/>
        <end position="179"/>
    </location>
</feature>
<evidence type="ECO:0000313" key="3">
    <source>
        <dbReference type="EMBL" id="MXP39492.1"/>
    </source>
</evidence>
<dbReference type="AlphaFoldDB" id="A0A6I4UKW4"/>
<reference evidence="3 4" key="1">
    <citation type="submission" date="2019-12" db="EMBL/GenBank/DDBJ databases">
        <title>Genomic-based taxomic classification of the family Erythrobacteraceae.</title>
        <authorList>
            <person name="Xu L."/>
        </authorList>
    </citation>
    <scope>NUCLEOTIDE SEQUENCE [LARGE SCALE GENOMIC DNA]</scope>
    <source>
        <strain evidence="3 4">JCM 10282</strain>
    </source>
</reference>
<keyword evidence="1" id="KW-1133">Transmembrane helix</keyword>
<sequence length="191" mass="20714">MNGAAYTLPARNRGKPGELTLMIGLALCLIAPFVLVIIHTEADEHALLKVNGVVAEGEVVAHDSRENSSTSRKGRDRSTTSYLLEVRFDVMARTPYAEWARGAGLAHSRFPALTTTTFEVSQPEQAASPVGSRQTVTFLPGDPGKMKLVSTVEAETSAAYFAKYYAAIAAMMLAGAWLIRRGWRQRMAGRA</sequence>
<keyword evidence="1" id="KW-0812">Transmembrane</keyword>
<evidence type="ECO:0008006" key="6">
    <source>
        <dbReference type="Google" id="ProtNLM"/>
    </source>
</evidence>
<proteinExistence type="predicted"/>
<reference evidence="2 5" key="2">
    <citation type="submission" date="2020-08" db="EMBL/GenBank/DDBJ databases">
        <title>Genomic Encyclopedia of Type Strains, Phase IV (KMG-IV): sequencing the most valuable type-strain genomes for metagenomic binning, comparative biology and taxonomic classification.</title>
        <authorList>
            <person name="Goeker M."/>
        </authorList>
    </citation>
    <scope>NUCLEOTIDE SEQUENCE [LARGE SCALE GENOMIC DNA]</scope>
    <source>
        <strain evidence="2 5">DSM 8510</strain>
    </source>
</reference>
<dbReference type="EMBL" id="WTYB01000002">
    <property type="protein sequence ID" value="MXP39492.1"/>
    <property type="molecule type" value="Genomic_DNA"/>
</dbReference>
<name>A0A6I4UKW4_9SPHN</name>
<evidence type="ECO:0000313" key="5">
    <source>
        <dbReference type="Proteomes" id="UP000548685"/>
    </source>
</evidence>
<protein>
    <recommendedName>
        <fullName evidence="6">DUF3592 domain-containing protein</fullName>
    </recommendedName>
</protein>
<dbReference type="RefSeq" id="WP_160761521.1">
    <property type="nucleotide sequence ID" value="NZ_BAAADZ010000010.1"/>
</dbReference>
<accession>A0A6I4UKW4</accession>
<evidence type="ECO:0000313" key="2">
    <source>
        <dbReference type="EMBL" id="MBB3775397.1"/>
    </source>
</evidence>
<evidence type="ECO:0000256" key="1">
    <source>
        <dbReference type="SAM" id="Phobius"/>
    </source>
</evidence>
<gene>
    <name evidence="2" type="ORF">FHS52_001366</name>
    <name evidence="3" type="ORF">GRI59_12840</name>
</gene>